<accession>A0A7C9VU46</accession>
<proteinExistence type="predicted"/>
<dbReference type="EMBL" id="JAAMPJ010000001">
    <property type="protein sequence ID" value="NGY58077.1"/>
    <property type="molecule type" value="Genomic_DNA"/>
</dbReference>
<sequence>MGALPRLADLLTWKQEGPIATEPMLIEVKSRGDRLSDDQRTWITLNHQTLHLPFRIVKVHRTERLTFNSDSHTRSPSSPPPQ</sequence>
<keyword evidence="2" id="KW-0540">Nuclease</keyword>
<organism evidence="5 6">
    <name type="scientific">Lentzea alba</name>
    <dbReference type="NCBI Taxonomy" id="2714351"/>
    <lineage>
        <taxon>Bacteria</taxon>
        <taxon>Bacillati</taxon>
        <taxon>Actinomycetota</taxon>
        <taxon>Actinomycetes</taxon>
        <taxon>Pseudonocardiales</taxon>
        <taxon>Pseudonocardiaceae</taxon>
        <taxon>Lentzea</taxon>
    </lineage>
</organism>
<dbReference type="InterPro" id="IPR014883">
    <property type="entry name" value="VRR_NUC"/>
</dbReference>
<dbReference type="GO" id="GO:0004518">
    <property type="term" value="F:nuclease activity"/>
    <property type="evidence" value="ECO:0007669"/>
    <property type="project" value="UniProtKB-KW"/>
</dbReference>
<evidence type="ECO:0000256" key="2">
    <source>
        <dbReference type="ARBA" id="ARBA00022722"/>
    </source>
</evidence>
<protein>
    <recommendedName>
        <fullName evidence="4">VRR-NUC domain-containing protein</fullName>
    </recommendedName>
</protein>
<feature type="domain" description="VRR-NUC" evidence="4">
    <location>
        <begin position="6"/>
        <end position="45"/>
    </location>
</feature>
<reference evidence="5 6" key="1">
    <citation type="submission" date="2020-03" db="EMBL/GenBank/DDBJ databases">
        <title>Isolation and identification of active actinomycetes.</title>
        <authorList>
            <person name="Sun X."/>
        </authorList>
    </citation>
    <scope>NUCLEOTIDE SEQUENCE [LARGE SCALE GENOMIC DNA]</scope>
    <source>
        <strain evidence="5 6">NEAU-D13</strain>
    </source>
</reference>
<dbReference type="Pfam" id="PF08774">
    <property type="entry name" value="VRR_NUC"/>
    <property type="match status" value="1"/>
</dbReference>
<evidence type="ECO:0000259" key="4">
    <source>
        <dbReference type="Pfam" id="PF08774"/>
    </source>
</evidence>
<dbReference type="AlphaFoldDB" id="A0A7C9VU46"/>
<evidence type="ECO:0000256" key="1">
    <source>
        <dbReference type="ARBA" id="ARBA00001946"/>
    </source>
</evidence>
<evidence type="ECO:0000313" key="6">
    <source>
        <dbReference type="Proteomes" id="UP000481360"/>
    </source>
</evidence>
<gene>
    <name evidence="5" type="ORF">G7043_03920</name>
</gene>
<evidence type="ECO:0000313" key="5">
    <source>
        <dbReference type="EMBL" id="NGY58077.1"/>
    </source>
</evidence>
<comment type="caution">
    <text evidence="5">The sequence shown here is derived from an EMBL/GenBank/DDBJ whole genome shotgun (WGS) entry which is preliminary data.</text>
</comment>
<dbReference type="Proteomes" id="UP000481360">
    <property type="component" value="Unassembled WGS sequence"/>
</dbReference>
<keyword evidence="3" id="KW-0378">Hydrolase</keyword>
<name>A0A7C9VU46_9PSEU</name>
<evidence type="ECO:0000256" key="3">
    <source>
        <dbReference type="ARBA" id="ARBA00022801"/>
    </source>
</evidence>
<comment type="cofactor">
    <cofactor evidence="1">
        <name>Mg(2+)</name>
        <dbReference type="ChEBI" id="CHEBI:18420"/>
    </cofactor>
</comment>
<keyword evidence="6" id="KW-1185">Reference proteome</keyword>
<dbReference type="GO" id="GO:0016788">
    <property type="term" value="F:hydrolase activity, acting on ester bonds"/>
    <property type="evidence" value="ECO:0007669"/>
    <property type="project" value="InterPro"/>
</dbReference>